<organism evidence="1 2">
    <name type="scientific">Petrolisthes cinctipes</name>
    <name type="common">Flat porcelain crab</name>
    <dbReference type="NCBI Taxonomy" id="88211"/>
    <lineage>
        <taxon>Eukaryota</taxon>
        <taxon>Metazoa</taxon>
        <taxon>Ecdysozoa</taxon>
        <taxon>Arthropoda</taxon>
        <taxon>Crustacea</taxon>
        <taxon>Multicrustacea</taxon>
        <taxon>Malacostraca</taxon>
        <taxon>Eumalacostraca</taxon>
        <taxon>Eucarida</taxon>
        <taxon>Decapoda</taxon>
        <taxon>Pleocyemata</taxon>
        <taxon>Anomura</taxon>
        <taxon>Galatheoidea</taxon>
        <taxon>Porcellanidae</taxon>
        <taxon>Petrolisthes</taxon>
    </lineage>
</organism>
<evidence type="ECO:0000313" key="1">
    <source>
        <dbReference type="EMBL" id="KAK3878394.1"/>
    </source>
</evidence>
<dbReference type="EMBL" id="JAWQEG010001559">
    <property type="protein sequence ID" value="KAK3878394.1"/>
    <property type="molecule type" value="Genomic_DNA"/>
</dbReference>
<name>A0AAE1KN96_PETCI</name>
<evidence type="ECO:0000313" key="2">
    <source>
        <dbReference type="Proteomes" id="UP001286313"/>
    </source>
</evidence>
<keyword evidence="2" id="KW-1185">Reference proteome</keyword>
<reference evidence="1" key="1">
    <citation type="submission" date="2023-10" db="EMBL/GenBank/DDBJ databases">
        <title>Genome assemblies of two species of porcelain crab, Petrolisthes cinctipes and Petrolisthes manimaculis (Anomura: Porcellanidae).</title>
        <authorList>
            <person name="Angst P."/>
        </authorList>
    </citation>
    <scope>NUCLEOTIDE SEQUENCE</scope>
    <source>
        <strain evidence="1">PB745_01</strain>
        <tissue evidence="1">Gill</tissue>
    </source>
</reference>
<sequence length="84" mass="9536">MSPRGKNDRLMRWSLSLQAYKYRVIHIAGRAQSDFQPPTTSSSLSAAVLVKLDIRWTKVLILTLVLQFSQTFDKQTPKSSCLPL</sequence>
<accession>A0AAE1KN96</accession>
<dbReference type="Proteomes" id="UP001286313">
    <property type="component" value="Unassembled WGS sequence"/>
</dbReference>
<proteinExistence type="predicted"/>
<gene>
    <name evidence="1" type="ORF">Pcinc_016978</name>
</gene>
<dbReference type="AlphaFoldDB" id="A0AAE1KN96"/>
<comment type="caution">
    <text evidence="1">The sequence shown here is derived from an EMBL/GenBank/DDBJ whole genome shotgun (WGS) entry which is preliminary data.</text>
</comment>
<protein>
    <submittedName>
        <fullName evidence="1">Uncharacterized protein</fullName>
    </submittedName>
</protein>